<keyword evidence="3 8" id="KW-0545">Nucleotide biosynthesis</keyword>
<dbReference type="PANTHER" id="PTHR10344:SF4">
    <property type="entry name" value="UMP-CMP KINASE 2, MITOCHONDRIAL"/>
    <property type="match status" value="1"/>
</dbReference>
<evidence type="ECO:0000259" key="9">
    <source>
        <dbReference type="Pfam" id="PF02223"/>
    </source>
</evidence>
<dbReference type="InterPro" id="IPR039430">
    <property type="entry name" value="Thymidylate_kin-like_dom"/>
</dbReference>
<gene>
    <name evidence="8" type="primary">tmk</name>
    <name evidence="10" type="ORF">COV40_02945</name>
</gene>
<dbReference type="CDD" id="cd01672">
    <property type="entry name" value="TMPK"/>
    <property type="match status" value="1"/>
</dbReference>
<sequence length="213" mass="24334">MSLLVALEGLPNCGKSTTSRLLHEELSSRGISVRSLDVDLLGDAKKLREIAGKYQPGDPTRIFLYWALQFQQEEAINKLKSKAEVIIADRFWGSILAIDHFGNKVPKKVLEWVMSSANKPDITFFLDLPLVVANNRKEWKPKVMDNDQFAKKVEAGYRKLAAVDNWLKIDASQNKIAIKEQCLEIIFTKFQKRDLSAATPELGRERFYNYNFV</sequence>
<keyword evidence="6 8" id="KW-0067">ATP-binding</keyword>
<dbReference type="GO" id="GO:0005829">
    <property type="term" value="C:cytosol"/>
    <property type="evidence" value="ECO:0007669"/>
    <property type="project" value="TreeGrafter"/>
</dbReference>
<evidence type="ECO:0000313" key="10">
    <source>
        <dbReference type="EMBL" id="PIR27045.1"/>
    </source>
</evidence>
<comment type="similarity">
    <text evidence="1 8">Belongs to the thymidylate kinase family.</text>
</comment>
<dbReference type="HAMAP" id="MF_00165">
    <property type="entry name" value="Thymidylate_kinase"/>
    <property type="match status" value="1"/>
</dbReference>
<evidence type="ECO:0000313" key="11">
    <source>
        <dbReference type="Proteomes" id="UP000231154"/>
    </source>
</evidence>
<comment type="catalytic activity">
    <reaction evidence="7 8">
        <text>dTMP + ATP = dTDP + ADP</text>
        <dbReference type="Rhea" id="RHEA:13517"/>
        <dbReference type="ChEBI" id="CHEBI:30616"/>
        <dbReference type="ChEBI" id="CHEBI:58369"/>
        <dbReference type="ChEBI" id="CHEBI:63528"/>
        <dbReference type="ChEBI" id="CHEBI:456216"/>
        <dbReference type="EC" id="2.7.4.9"/>
    </reaction>
</comment>
<dbReference type="AlphaFoldDB" id="A0A2H0Q0J5"/>
<comment type="caution">
    <text evidence="10">The sequence shown here is derived from an EMBL/GenBank/DDBJ whole genome shotgun (WGS) entry which is preliminary data.</text>
</comment>
<reference evidence="10 11" key="1">
    <citation type="submission" date="2017-09" db="EMBL/GenBank/DDBJ databases">
        <title>Depth-based differentiation of microbial function through sediment-hosted aquifers and enrichment of novel symbionts in the deep terrestrial subsurface.</title>
        <authorList>
            <person name="Probst A.J."/>
            <person name="Ladd B."/>
            <person name="Jarett J.K."/>
            <person name="Geller-Mcgrath D.E."/>
            <person name="Sieber C.M."/>
            <person name="Emerson J.B."/>
            <person name="Anantharaman K."/>
            <person name="Thomas B.C."/>
            <person name="Malmstrom R."/>
            <person name="Stieglmeier M."/>
            <person name="Klingl A."/>
            <person name="Woyke T."/>
            <person name="Ryan C.M."/>
            <person name="Banfield J.F."/>
        </authorList>
    </citation>
    <scope>NUCLEOTIDE SEQUENCE [LARGE SCALE GENOMIC DNA]</scope>
    <source>
        <strain evidence="10">CG11_big_fil_rev_8_21_14_0_20_42_15</strain>
    </source>
</reference>
<organism evidence="10 11">
    <name type="scientific">Candidatus Berkelbacteria bacterium CG11_big_fil_rev_8_21_14_0_20_42_15</name>
    <dbReference type="NCBI Taxonomy" id="1974517"/>
    <lineage>
        <taxon>Bacteria</taxon>
        <taxon>Candidatus Berkelbacteria</taxon>
    </lineage>
</organism>
<evidence type="ECO:0000256" key="2">
    <source>
        <dbReference type="ARBA" id="ARBA00022679"/>
    </source>
</evidence>
<dbReference type="InterPro" id="IPR018094">
    <property type="entry name" value="Thymidylate_kinase"/>
</dbReference>
<dbReference type="InterPro" id="IPR027417">
    <property type="entry name" value="P-loop_NTPase"/>
</dbReference>
<proteinExistence type="inferred from homology"/>
<protein>
    <recommendedName>
        <fullName evidence="8">Thymidylate kinase</fullName>
        <ecNumber evidence="8">2.7.4.9</ecNumber>
    </recommendedName>
    <alternativeName>
        <fullName evidence="8">dTMP kinase</fullName>
    </alternativeName>
</protein>
<accession>A0A2H0Q0J5</accession>
<evidence type="ECO:0000256" key="8">
    <source>
        <dbReference type="HAMAP-Rule" id="MF_00165"/>
    </source>
</evidence>
<dbReference type="GO" id="GO:0006227">
    <property type="term" value="P:dUDP biosynthetic process"/>
    <property type="evidence" value="ECO:0007669"/>
    <property type="project" value="TreeGrafter"/>
</dbReference>
<dbReference type="Pfam" id="PF02223">
    <property type="entry name" value="Thymidylate_kin"/>
    <property type="match status" value="1"/>
</dbReference>
<dbReference type="GO" id="GO:0006233">
    <property type="term" value="P:dTDP biosynthetic process"/>
    <property type="evidence" value="ECO:0007669"/>
    <property type="project" value="InterPro"/>
</dbReference>
<evidence type="ECO:0000256" key="1">
    <source>
        <dbReference type="ARBA" id="ARBA00009776"/>
    </source>
</evidence>
<dbReference type="GO" id="GO:0006235">
    <property type="term" value="P:dTTP biosynthetic process"/>
    <property type="evidence" value="ECO:0007669"/>
    <property type="project" value="UniProtKB-UniRule"/>
</dbReference>
<evidence type="ECO:0000256" key="5">
    <source>
        <dbReference type="ARBA" id="ARBA00022777"/>
    </source>
</evidence>
<keyword evidence="2 8" id="KW-0808">Transferase</keyword>
<evidence type="ECO:0000256" key="7">
    <source>
        <dbReference type="ARBA" id="ARBA00048743"/>
    </source>
</evidence>
<dbReference type="GO" id="GO:0005524">
    <property type="term" value="F:ATP binding"/>
    <property type="evidence" value="ECO:0007669"/>
    <property type="project" value="UniProtKB-UniRule"/>
</dbReference>
<dbReference type="GO" id="GO:0004798">
    <property type="term" value="F:dTMP kinase activity"/>
    <property type="evidence" value="ECO:0007669"/>
    <property type="project" value="UniProtKB-UniRule"/>
</dbReference>
<dbReference type="SUPFAM" id="SSF52540">
    <property type="entry name" value="P-loop containing nucleoside triphosphate hydrolases"/>
    <property type="match status" value="1"/>
</dbReference>
<feature type="domain" description="Thymidylate kinase-like" evidence="9">
    <location>
        <begin position="7"/>
        <end position="180"/>
    </location>
</feature>
<dbReference type="PANTHER" id="PTHR10344">
    <property type="entry name" value="THYMIDYLATE KINASE"/>
    <property type="match status" value="1"/>
</dbReference>
<dbReference type="Gene3D" id="3.40.50.300">
    <property type="entry name" value="P-loop containing nucleotide triphosphate hydrolases"/>
    <property type="match status" value="1"/>
</dbReference>
<dbReference type="EMBL" id="PCXF01000088">
    <property type="protein sequence ID" value="PIR27045.1"/>
    <property type="molecule type" value="Genomic_DNA"/>
</dbReference>
<keyword evidence="5 8" id="KW-0418">Kinase</keyword>
<dbReference type="EC" id="2.7.4.9" evidence="8"/>
<evidence type="ECO:0000256" key="3">
    <source>
        <dbReference type="ARBA" id="ARBA00022727"/>
    </source>
</evidence>
<dbReference type="Proteomes" id="UP000231154">
    <property type="component" value="Unassembled WGS sequence"/>
</dbReference>
<comment type="function">
    <text evidence="8">Phosphorylation of dTMP to form dTDP in both de novo and salvage pathways of dTTP synthesis.</text>
</comment>
<comment type="caution">
    <text evidence="8">Lacks conserved residue(s) required for the propagation of feature annotation.</text>
</comment>
<keyword evidence="4 8" id="KW-0547">Nucleotide-binding</keyword>
<evidence type="ECO:0000256" key="6">
    <source>
        <dbReference type="ARBA" id="ARBA00022840"/>
    </source>
</evidence>
<evidence type="ECO:0000256" key="4">
    <source>
        <dbReference type="ARBA" id="ARBA00022741"/>
    </source>
</evidence>
<name>A0A2H0Q0J5_9BACT</name>